<keyword evidence="2" id="KW-0012">Acyltransferase</keyword>
<feature type="domain" description="N-acetyltransferase" evidence="3">
    <location>
        <begin position="36"/>
        <end position="188"/>
    </location>
</feature>
<evidence type="ECO:0000256" key="2">
    <source>
        <dbReference type="ARBA" id="ARBA00023315"/>
    </source>
</evidence>
<dbReference type="SUPFAM" id="SSF55729">
    <property type="entry name" value="Acyl-CoA N-acyltransferases (Nat)"/>
    <property type="match status" value="1"/>
</dbReference>
<dbReference type="PANTHER" id="PTHR43800">
    <property type="entry name" value="PEPTIDYL-LYSINE N-ACETYLTRANSFERASE YJAB"/>
    <property type="match status" value="1"/>
</dbReference>
<accession>A0A2K8MEH6</accession>
<sequence length="198" mass="22053">MPLNPVPDDHVATIVTSLEMRSKPPLRPAAASPLRLAHWPAPASEKYKTLFRRVGAPWLWFSRLVIPEEALRRILDDDKVEVYAVTDRAGIELGMLELDFRVEGNCELSYVGLVPELTGKGNGGWLMAQALGLAWRKGVERVWVHTCTLDHPAALGFYRRHGFVPYKRTVESFADPRIGGILAPDAAPHIPCLGSLRR</sequence>
<dbReference type="Gene3D" id="3.40.630.30">
    <property type="match status" value="1"/>
</dbReference>
<dbReference type="EMBL" id="CP024923">
    <property type="protein sequence ID" value="ATY32308.1"/>
    <property type="molecule type" value="Genomic_DNA"/>
</dbReference>
<gene>
    <name evidence="4" type="ORF">CVN68_10220</name>
</gene>
<keyword evidence="1 4" id="KW-0808">Transferase</keyword>
<keyword evidence="5" id="KW-1185">Reference proteome</keyword>
<evidence type="ECO:0000259" key="3">
    <source>
        <dbReference type="PROSITE" id="PS51186"/>
    </source>
</evidence>
<protein>
    <submittedName>
        <fullName evidence="4">GNAT family N-acetyltransferase</fullName>
    </submittedName>
</protein>
<dbReference type="InterPro" id="IPR000182">
    <property type="entry name" value="GNAT_dom"/>
</dbReference>
<dbReference type="GO" id="GO:0016747">
    <property type="term" value="F:acyltransferase activity, transferring groups other than amino-acyl groups"/>
    <property type="evidence" value="ECO:0007669"/>
    <property type="project" value="InterPro"/>
</dbReference>
<dbReference type="Proteomes" id="UP000229081">
    <property type="component" value="Chromosome"/>
</dbReference>
<dbReference type="OrthoDB" id="275336at2"/>
<evidence type="ECO:0000256" key="1">
    <source>
        <dbReference type="ARBA" id="ARBA00022679"/>
    </source>
</evidence>
<evidence type="ECO:0000313" key="4">
    <source>
        <dbReference type="EMBL" id="ATY32308.1"/>
    </source>
</evidence>
<organism evidence="4 5">
    <name type="scientific">Sphingomonas psychrotolerans</name>
    <dbReference type="NCBI Taxonomy" id="1327635"/>
    <lineage>
        <taxon>Bacteria</taxon>
        <taxon>Pseudomonadati</taxon>
        <taxon>Pseudomonadota</taxon>
        <taxon>Alphaproteobacteria</taxon>
        <taxon>Sphingomonadales</taxon>
        <taxon>Sphingomonadaceae</taxon>
        <taxon>Sphingomonas</taxon>
    </lineage>
</organism>
<dbReference type="CDD" id="cd04301">
    <property type="entry name" value="NAT_SF"/>
    <property type="match status" value="1"/>
</dbReference>
<evidence type="ECO:0000313" key="5">
    <source>
        <dbReference type="Proteomes" id="UP000229081"/>
    </source>
</evidence>
<name>A0A2K8MEH6_9SPHN</name>
<dbReference type="KEGG" id="sphc:CVN68_10220"/>
<dbReference type="AlphaFoldDB" id="A0A2K8MEH6"/>
<dbReference type="PANTHER" id="PTHR43800:SF1">
    <property type="entry name" value="PEPTIDYL-LYSINE N-ACETYLTRANSFERASE YJAB"/>
    <property type="match status" value="1"/>
</dbReference>
<dbReference type="RefSeq" id="WP_100282117.1">
    <property type="nucleotide sequence ID" value="NZ_CP024923.1"/>
</dbReference>
<dbReference type="Pfam" id="PF00583">
    <property type="entry name" value="Acetyltransf_1"/>
    <property type="match status" value="1"/>
</dbReference>
<proteinExistence type="predicted"/>
<dbReference type="InterPro" id="IPR016181">
    <property type="entry name" value="Acyl_CoA_acyltransferase"/>
</dbReference>
<dbReference type="PROSITE" id="PS51186">
    <property type="entry name" value="GNAT"/>
    <property type="match status" value="1"/>
</dbReference>
<reference evidence="4 5" key="1">
    <citation type="submission" date="2017-11" db="EMBL/GenBank/DDBJ databases">
        <title>Complete genome sequence of Sphingomonas sp. Strain Cra20, a psychrotolerant potential plant growth promoting rhizobacteria.</title>
        <authorList>
            <person name="Luo Y."/>
        </authorList>
    </citation>
    <scope>NUCLEOTIDE SEQUENCE [LARGE SCALE GENOMIC DNA]</scope>
    <source>
        <strain evidence="4 5">Cra20</strain>
    </source>
</reference>